<dbReference type="InterPro" id="IPR012914">
    <property type="entry name" value="PucR_dom"/>
</dbReference>
<dbReference type="Gene3D" id="1.10.10.2840">
    <property type="entry name" value="PucR C-terminal helix-turn-helix domain"/>
    <property type="match status" value="1"/>
</dbReference>
<comment type="similarity">
    <text evidence="1">Belongs to the CdaR family.</text>
</comment>
<protein>
    <submittedName>
        <fullName evidence="5">PucR family transcriptional regulator</fullName>
    </submittedName>
</protein>
<dbReference type="PANTHER" id="PTHR33744:SF1">
    <property type="entry name" value="DNA-BINDING TRANSCRIPTIONAL ACTIVATOR ADER"/>
    <property type="match status" value="1"/>
</dbReference>
<dbReference type="EMBL" id="RHHS01000047">
    <property type="protein sequence ID" value="RNB53663.1"/>
    <property type="molecule type" value="Genomic_DNA"/>
</dbReference>
<gene>
    <name evidence="5" type="ORF">EDM57_18940</name>
</gene>
<sequence length="554" mass="62720">MSNDWRLTVAEAIKRPLFQHAEIVAGQRGLSRPVRWVHVLETADTGRFLNGGELILSTGLGFGEAKEKRLAYLAELIRRKASGLCVELGAYIPSIPQDMLEMANHHEFPLIVFHQPVRFVDITQDLHEHLINRQMQALRALEMYSRGLQQLSLQAAGIPKLLQHFQSAVKTQVLFYSPDAAAQYVPALPHAVQQELTELLRTHFAQADTSDASVRFHPLSATKQLIYQPVMAMGHLLAYVGLILYEREADDYLLLTLDNTVSAMAQFFMRKMFAEEQTRAMENRLFDELIANRAMPEEHMRTLLGLSGSSKTPAYYTLIISCEKSTALSDDALPPHDLTAIFRSLLTRQGFRPFIRCTGNRFYILLIDRKTTANARRALEKAWAEMKRIAGQMLGADARISCGIGRVGKRLSDAGRHLAEAEQALAFQREATSPFFADLGLFRLLFHIPTEPVLMSFITDYLGPLLAHDEKHGSALVHTLRVYLDANLSKQEAAERLFIHRQTLYHRLEKIAELIGDDYTSPERRICLEIALRAREWLEKEEDGATMLESPPHN</sequence>
<reference evidence="5 6" key="1">
    <citation type="submission" date="2018-10" db="EMBL/GenBank/DDBJ databases">
        <title>Phylogenomics of Brevibacillus.</title>
        <authorList>
            <person name="Dunlap C."/>
        </authorList>
    </citation>
    <scope>NUCLEOTIDE SEQUENCE [LARGE SCALE GENOMIC DNA]</scope>
    <source>
        <strain evidence="5 6">DSM 100115</strain>
    </source>
</reference>
<keyword evidence="6" id="KW-1185">Reference proteome</keyword>
<dbReference type="InterPro" id="IPR041522">
    <property type="entry name" value="CdaR_GGDEF"/>
</dbReference>
<dbReference type="PANTHER" id="PTHR33744">
    <property type="entry name" value="CARBOHYDRATE DIACID REGULATOR"/>
    <property type="match status" value="1"/>
</dbReference>
<dbReference type="AlphaFoldDB" id="A0A3M8ARP3"/>
<accession>A0A3M8ARP3</accession>
<feature type="domain" description="Purine catabolism PurC-like" evidence="2">
    <location>
        <begin position="12"/>
        <end position="130"/>
    </location>
</feature>
<dbReference type="Pfam" id="PF17853">
    <property type="entry name" value="GGDEF_2"/>
    <property type="match status" value="1"/>
</dbReference>
<comment type="caution">
    <text evidence="5">The sequence shown here is derived from an EMBL/GenBank/DDBJ whole genome shotgun (WGS) entry which is preliminary data.</text>
</comment>
<organism evidence="5 6">
    <name type="scientific">Brevibacillus gelatini</name>
    <dbReference type="NCBI Taxonomy" id="1655277"/>
    <lineage>
        <taxon>Bacteria</taxon>
        <taxon>Bacillati</taxon>
        <taxon>Bacillota</taxon>
        <taxon>Bacilli</taxon>
        <taxon>Bacillales</taxon>
        <taxon>Paenibacillaceae</taxon>
        <taxon>Brevibacillus</taxon>
    </lineage>
</organism>
<evidence type="ECO:0000259" key="3">
    <source>
        <dbReference type="Pfam" id="PF13556"/>
    </source>
</evidence>
<name>A0A3M8ARP3_9BACL</name>
<evidence type="ECO:0000259" key="4">
    <source>
        <dbReference type="Pfam" id="PF17853"/>
    </source>
</evidence>
<dbReference type="InterPro" id="IPR025736">
    <property type="entry name" value="PucR_C-HTH_dom"/>
</dbReference>
<feature type="domain" description="PucR C-terminal helix-turn-helix" evidence="3">
    <location>
        <begin position="476"/>
        <end position="534"/>
    </location>
</feature>
<proteinExistence type="inferred from homology"/>
<dbReference type="OrthoDB" id="143422at2"/>
<dbReference type="InterPro" id="IPR051448">
    <property type="entry name" value="CdaR-like_regulators"/>
</dbReference>
<dbReference type="RefSeq" id="WP_122906254.1">
    <property type="nucleotide sequence ID" value="NZ_RHHS01000047.1"/>
</dbReference>
<dbReference type="Proteomes" id="UP000268829">
    <property type="component" value="Unassembled WGS sequence"/>
</dbReference>
<evidence type="ECO:0000313" key="6">
    <source>
        <dbReference type="Proteomes" id="UP000268829"/>
    </source>
</evidence>
<dbReference type="Pfam" id="PF13556">
    <property type="entry name" value="HTH_30"/>
    <property type="match status" value="1"/>
</dbReference>
<feature type="domain" description="CdaR GGDEF-like" evidence="4">
    <location>
        <begin position="312"/>
        <end position="426"/>
    </location>
</feature>
<evidence type="ECO:0000256" key="1">
    <source>
        <dbReference type="ARBA" id="ARBA00006754"/>
    </source>
</evidence>
<dbReference type="Pfam" id="PF07905">
    <property type="entry name" value="PucR"/>
    <property type="match status" value="1"/>
</dbReference>
<evidence type="ECO:0000313" key="5">
    <source>
        <dbReference type="EMBL" id="RNB53663.1"/>
    </source>
</evidence>
<evidence type="ECO:0000259" key="2">
    <source>
        <dbReference type="Pfam" id="PF07905"/>
    </source>
</evidence>
<dbReference type="InterPro" id="IPR042070">
    <property type="entry name" value="PucR_C-HTH_sf"/>
</dbReference>